<feature type="region of interest" description="Disordered" evidence="14">
    <location>
        <begin position="312"/>
        <end position="348"/>
    </location>
</feature>
<evidence type="ECO:0000256" key="9">
    <source>
        <dbReference type="ARBA" id="ARBA00023277"/>
    </source>
</evidence>
<keyword evidence="9" id="KW-0119">Carbohydrate metabolism</keyword>
<dbReference type="InterPro" id="IPR000254">
    <property type="entry name" value="CBD"/>
</dbReference>
<evidence type="ECO:0000259" key="16">
    <source>
        <dbReference type="PROSITE" id="PS51910"/>
    </source>
</evidence>
<feature type="compositionally biased region" description="Low complexity" evidence="14">
    <location>
        <begin position="314"/>
        <end position="340"/>
    </location>
</feature>
<evidence type="ECO:0000313" key="18">
    <source>
        <dbReference type="Proteomes" id="UP001302126"/>
    </source>
</evidence>
<dbReference type="Proteomes" id="UP001302126">
    <property type="component" value="Unassembled WGS sequence"/>
</dbReference>
<keyword evidence="10 13" id="KW-0326">Glycosidase</keyword>
<dbReference type="InterPro" id="IPR050542">
    <property type="entry name" value="Glycosyl_Hydrlase18_Chitinase"/>
</dbReference>
<evidence type="ECO:0000256" key="3">
    <source>
        <dbReference type="ARBA" id="ARBA00012729"/>
    </source>
</evidence>
<proteinExistence type="inferred from homology"/>
<dbReference type="GO" id="GO:0000272">
    <property type="term" value="P:polysaccharide catabolic process"/>
    <property type="evidence" value="ECO:0007669"/>
    <property type="project" value="UniProtKB-KW"/>
</dbReference>
<dbReference type="PROSITE" id="PS51910">
    <property type="entry name" value="GH18_2"/>
    <property type="match status" value="1"/>
</dbReference>
<reference evidence="17" key="2">
    <citation type="submission" date="2023-05" db="EMBL/GenBank/DDBJ databases">
        <authorList>
            <consortium name="Lawrence Berkeley National Laboratory"/>
            <person name="Steindorff A."/>
            <person name="Hensen N."/>
            <person name="Bonometti L."/>
            <person name="Westerberg I."/>
            <person name="Brannstrom I.O."/>
            <person name="Guillou S."/>
            <person name="Cros-Aarteil S."/>
            <person name="Calhoun S."/>
            <person name="Haridas S."/>
            <person name="Kuo A."/>
            <person name="Mondo S."/>
            <person name="Pangilinan J."/>
            <person name="Riley R."/>
            <person name="Labutti K."/>
            <person name="Andreopoulos B."/>
            <person name="Lipzen A."/>
            <person name="Chen C."/>
            <person name="Yanf M."/>
            <person name="Daum C."/>
            <person name="Ng V."/>
            <person name="Clum A."/>
            <person name="Ohm R."/>
            <person name="Martin F."/>
            <person name="Silar P."/>
            <person name="Natvig D."/>
            <person name="Lalanne C."/>
            <person name="Gautier V."/>
            <person name="Ament-Velasquez S.L."/>
            <person name="Kruys A."/>
            <person name="Hutchinson M.I."/>
            <person name="Powell A.J."/>
            <person name="Barry K."/>
            <person name="Miller A.N."/>
            <person name="Grigoriev I.V."/>
            <person name="Debuchy R."/>
            <person name="Gladieux P."/>
            <person name="Thoren M.H."/>
            <person name="Johannesson H."/>
        </authorList>
    </citation>
    <scope>NUCLEOTIDE SEQUENCE</scope>
    <source>
        <strain evidence="17">PSN309</strain>
    </source>
</reference>
<evidence type="ECO:0000256" key="2">
    <source>
        <dbReference type="ARBA" id="ARBA00004613"/>
    </source>
</evidence>
<name>A0AAN7AJF3_9PEZI</name>
<keyword evidence="4" id="KW-0964">Secreted</keyword>
<feature type="domain" description="GH18" evidence="16">
    <location>
        <begin position="7"/>
        <end position="308"/>
    </location>
</feature>
<keyword evidence="11" id="KW-0624">Polysaccharide degradation</keyword>
<evidence type="ECO:0000256" key="7">
    <source>
        <dbReference type="ARBA" id="ARBA00022801"/>
    </source>
</evidence>
<dbReference type="Gene3D" id="3.20.20.80">
    <property type="entry name" value="Glycosidases"/>
    <property type="match status" value="1"/>
</dbReference>
<dbReference type="Pfam" id="PF00734">
    <property type="entry name" value="CBM_1"/>
    <property type="match status" value="1"/>
</dbReference>
<evidence type="ECO:0000256" key="11">
    <source>
        <dbReference type="ARBA" id="ARBA00023326"/>
    </source>
</evidence>
<evidence type="ECO:0000256" key="15">
    <source>
        <dbReference type="SAM" id="SignalP"/>
    </source>
</evidence>
<evidence type="ECO:0000256" key="1">
    <source>
        <dbReference type="ARBA" id="ARBA00000822"/>
    </source>
</evidence>
<dbReference type="InterPro" id="IPR045321">
    <property type="entry name" value="Cts1-like"/>
</dbReference>
<dbReference type="GO" id="GO:0005576">
    <property type="term" value="C:extracellular region"/>
    <property type="evidence" value="ECO:0007669"/>
    <property type="project" value="UniProtKB-SubCell"/>
</dbReference>
<dbReference type="PANTHER" id="PTHR45708">
    <property type="entry name" value="ENDOCHITINASE"/>
    <property type="match status" value="1"/>
</dbReference>
<evidence type="ECO:0000256" key="6">
    <source>
        <dbReference type="ARBA" id="ARBA00022729"/>
    </source>
</evidence>
<dbReference type="GO" id="GO:0006032">
    <property type="term" value="P:chitin catabolic process"/>
    <property type="evidence" value="ECO:0007669"/>
    <property type="project" value="UniProtKB-KW"/>
</dbReference>
<dbReference type="GO" id="GO:0008843">
    <property type="term" value="F:endochitinase activity"/>
    <property type="evidence" value="ECO:0007669"/>
    <property type="project" value="UniProtKB-EC"/>
</dbReference>
<evidence type="ECO:0000256" key="8">
    <source>
        <dbReference type="ARBA" id="ARBA00023024"/>
    </source>
</evidence>
<keyword evidence="5" id="KW-0147">Chitin-binding</keyword>
<protein>
    <recommendedName>
        <fullName evidence="3">chitinase</fullName>
        <ecNumber evidence="3">3.2.1.14</ecNumber>
    </recommendedName>
</protein>
<feature type="chain" id="PRO_5042868800" description="chitinase" evidence="15">
    <location>
        <begin position="25"/>
        <end position="385"/>
    </location>
</feature>
<keyword evidence="7 13" id="KW-0378">Hydrolase</keyword>
<dbReference type="AlphaFoldDB" id="A0AAN7AJF3"/>
<dbReference type="SMART" id="SM00236">
    <property type="entry name" value="fCBD"/>
    <property type="match status" value="1"/>
</dbReference>
<dbReference type="CDD" id="cd02877">
    <property type="entry name" value="GH18_hevamine_XipI_class_III"/>
    <property type="match status" value="1"/>
</dbReference>
<keyword evidence="18" id="KW-1185">Reference proteome</keyword>
<evidence type="ECO:0000256" key="10">
    <source>
        <dbReference type="ARBA" id="ARBA00023295"/>
    </source>
</evidence>
<comment type="catalytic activity">
    <reaction evidence="1">
        <text>Random endo-hydrolysis of N-acetyl-beta-D-glucosaminide (1-&gt;4)-beta-linkages in chitin and chitodextrins.</text>
        <dbReference type="EC" id="3.2.1.14"/>
    </reaction>
</comment>
<evidence type="ECO:0000256" key="5">
    <source>
        <dbReference type="ARBA" id="ARBA00022669"/>
    </source>
</evidence>
<dbReference type="PROSITE" id="PS01095">
    <property type="entry name" value="GH18_1"/>
    <property type="match status" value="1"/>
</dbReference>
<evidence type="ECO:0000256" key="14">
    <source>
        <dbReference type="SAM" id="MobiDB-lite"/>
    </source>
</evidence>
<sequence length="385" mass="41109">MVLVLPRGFVGLYSLLVLVGVASAGFDPAKSNNIAVYWVNIIPLAFLHVIKNPTSVNFANAGDNCTTFPGTQLLRCPQIEEDIKTCQTLGKTLLLSIGGATYTEGGFTSPAEAISFANLIWNMFGPVRDTSINRPFGTAVIDGFDMDLEATSANMVPFAAELRRLMDAGGGNKKYYLSAAPQCPFPDHAMGDMLSQVGFDFVSVQFYNNYCGAQNFVPGAGEQFNYNFETWDEWARTKSVKRDVKVLLGLPGAATAAGSGYVAGEKLRGLIEYSRRFGTFGGVMVWDMSQVYGNPGFLETVSVALGGTIPPPLSTSTTSRSTAASTRTSTTLSTSTTSSTQPTGSLVPQWGQCGGNGYGGSTQCAPPYRCVFLFTATAATRMRRS</sequence>
<comment type="similarity">
    <text evidence="12">Belongs to the glycosyl hydrolase 18 family. Chitinase class III subfamily.</text>
</comment>
<dbReference type="GO" id="GO:0030248">
    <property type="term" value="F:cellulose binding"/>
    <property type="evidence" value="ECO:0007669"/>
    <property type="project" value="InterPro"/>
</dbReference>
<evidence type="ECO:0000256" key="4">
    <source>
        <dbReference type="ARBA" id="ARBA00022525"/>
    </source>
</evidence>
<evidence type="ECO:0000256" key="12">
    <source>
        <dbReference type="ARBA" id="ARBA00025727"/>
    </source>
</evidence>
<accession>A0AAN7AJF3</accession>
<dbReference type="SUPFAM" id="SSF51445">
    <property type="entry name" value="(Trans)glycosidases"/>
    <property type="match status" value="1"/>
</dbReference>
<comment type="subcellular location">
    <subcellularLocation>
        <location evidence="2">Secreted</location>
    </subcellularLocation>
</comment>
<dbReference type="InterPro" id="IPR001579">
    <property type="entry name" value="Glyco_hydro_18_chit_AS"/>
</dbReference>
<dbReference type="PANTHER" id="PTHR45708:SF49">
    <property type="entry name" value="ENDOCHITINASE"/>
    <property type="match status" value="1"/>
</dbReference>
<reference evidence="17" key="1">
    <citation type="journal article" date="2023" name="Mol. Phylogenet. Evol.">
        <title>Genome-scale phylogeny and comparative genomics of the fungal order Sordariales.</title>
        <authorList>
            <person name="Hensen N."/>
            <person name="Bonometti L."/>
            <person name="Westerberg I."/>
            <person name="Brannstrom I.O."/>
            <person name="Guillou S."/>
            <person name="Cros-Aarteil S."/>
            <person name="Calhoun S."/>
            <person name="Haridas S."/>
            <person name="Kuo A."/>
            <person name="Mondo S."/>
            <person name="Pangilinan J."/>
            <person name="Riley R."/>
            <person name="LaButti K."/>
            <person name="Andreopoulos B."/>
            <person name="Lipzen A."/>
            <person name="Chen C."/>
            <person name="Yan M."/>
            <person name="Daum C."/>
            <person name="Ng V."/>
            <person name="Clum A."/>
            <person name="Steindorff A."/>
            <person name="Ohm R.A."/>
            <person name="Martin F."/>
            <person name="Silar P."/>
            <person name="Natvig D.O."/>
            <person name="Lalanne C."/>
            <person name="Gautier V."/>
            <person name="Ament-Velasquez S.L."/>
            <person name="Kruys A."/>
            <person name="Hutchinson M.I."/>
            <person name="Powell A.J."/>
            <person name="Barry K."/>
            <person name="Miller A.N."/>
            <person name="Grigoriev I.V."/>
            <person name="Debuchy R."/>
            <person name="Gladieux P."/>
            <person name="Hiltunen Thoren M."/>
            <person name="Johannesson H."/>
        </authorList>
    </citation>
    <scope>NUCLEOTIDE SEQUENCE</scope>
    <source>
        <strain evidence="17">PSN309</strain>
    </source>
</reference>
<keyword evidence="6 15" id="KW-0732">Signal</keyword>
<dbReference type="GO" id="GO:0008061">
    <property type="term" value="F:chitin binding"/>
    <property type="evidence" value="ECO:0007669"/>
    <property type="project" value="UniProtKB-KW"/>
</dbReference>
<keyword evidence="8" id="KW-0146">Chitin degradation</keyword>
<evidence type="ECO:0000313" key="17">
    <source>
        <dbReference type="EMBL" id="KAK4189413.1"/>
    </source>
</evidence>
<feature type="signal peptide" evidence="15">
    <location>
        <begin position="1"/>
        <end position="24"/>
    </location>
</feature>
<dbReference type="InterPro" id="IPR035971">
    <property type="entry name" value="CBD_sf"/>
</dbReference>
<dbReference type="Pfam" id="PF00704">
    <property type="entry name" value="Glyco_hydro_18"/>
    <property type="match status" value="1"/>
</dbReference>
<gene>
    <name evidence="17" type="ORF">QBC35DRAFT_472634</name>
</gene>
<dbReference type="EC" id="3.2.1.14" evidence="3"/>
<dbReference type="SUPFAM" id="SSF57180">
    <property type="entry name" value="Cellulose-binding domain"/>
    <property type="match status" value="1"/>
</dbReference>
<dbReference type="EMBL" id="MU864375">
    <property type="protein sequence ID" value="KAK4189413.1"/>
    <property type="molecule type" value="Genomic_DNA"/>
</dbReference>
<evidence type="ECO:0000256" key="13">
    <source>
        <dbReference type="RuleBase" id="RU000489"/>
    </source>
</evidence>
<organism evidence="17 18">
    <name type="scientific">Podospora australis</name>
    <dbReference type="NCBI Taxonomy" id="1536484"/>
    <lineage>
        <taxon>Eukaryota</taxon>
        <taxon>Fungi</taxon>
        <taxon>Dikarya</taxon>
        <taxon>Ascomycota</taxon>
        <taxon>Pezizomycotina</taxon>
        <taxon>Sordariomycetes</taxon>
        <taxon>Sordariomycetidae</taxon>
        <taxon>Sordariales</taxon>
        <taxon>Podosporaceae</taxon>
        <taxon>Podospora</taxon>
    </lineage>
</organism>
<dbReference type="InterPro" id="IPR017853">
    <property type="entry name" value="GH"/>
</dbReference>
<dbReference type="InterPro" id="IPR001223">
    <property type="entry name" value="Glyco_hydro18_cat"/>
</dbReference>
<comment type="caution">
    <text evidence="17">The sequence shown here is derived from an EMBL/GenBank/DDBJ whole genome shotgun (WGS) entry which is preliminary data.</text>
</comment>